<protein>
    <recommendedName>
        <fullName evidence="2">G-patch domain-containing protein</fullName>
    </recommendedName>
</protein>
<feature type="compositionally biased region" description="Acidic residues" evidence="1">
    <location>
        <begin position="79"/>
        <end position="90"/>
    </location>
</feature>
<dbReference type="SMART" id="SM00443">
    <property type="entry name" value="G_patch"/>
    <property type="match status" value="1"/>
</dbReference>
<name>A0AAJ0DKD3_9PEZI</name>
<proteinExistence type="predicted"/>
<comment type="caution">
    <text evidence="3">The sequence shown here is derived from an EMBL/GenBank/DDBJ whole genome shotgun (WGS) entry which is preliminary data.</text>
</comment>
<dbReference type="InterPro" id="IPR000467">
    <property type="entry name" value="G_patch_dom"/>
</dbReference>
<dbReference type="PANTHER" id="PTHR20923:SF1">
    <property type="entry name" value="G PATCH DOMAIN AND ANKYRIN REPEAT-CONTAINING PROTEIN 1"/>
    <property type="match status" value="1"/>
</dbReference>
<dbReference type="InterPro" id="IPR039146">
    <property type="entry name" value="GPANK1"/>
</dbReference>
<dbReference type="PANTHER" id="PTHR20923">
    <property type="entry name" value="BAT4 PROTEIN-RELATED"/>
    <property type="match status" value="1"/>
</dbReference>
<dbReference type="GO" id="GO:0003676">
    <property type="term" value="F:nucleic acid binding"/>
    <property type="evidence" value="ECO:0007669"/>
    <property type="project" value="InterPro"/>
</dbReference>
<dbReference type="Pfam" id="PF01585">
    <property type="entry name" value="G-patch"/>
    <property type="match status" value="1"/>
</dbReference>
<sequence>MANNMATPDEEEYDEVPLVSRRYFGSLMQRGRVVFVPSSSQTPATTSLPPTPSQSAAERYLSIVFSKPATTERSTFTAPDDDPSADGQNDEIEDANIEQPTCEMCHRAIATQDSTAIHETSIAHQICLQHSHPPSHLDRRRKGLAVLESHGWDLDSRRGLGAEGAGILYPVKAKENPRKDGLGFDAKKLPVRAEKVAKLDAGKTRMQEKEGKKKAAKLRDAFYRSDDVEKYLGGEGAMNGNLDLAAFKRARQR</sequence>
<reference evidence="3" key="1">
    <citation type="submission" date="2023-04" db="EMBL/GenBank/DDBJ databases">
        <title>Black Yeasts Isolated from many extreme environments.</title>
        <authorList>
            <person name="Coleine C."/>
            <person name="Stajich J.E."/>
            <person name="Selbmann L."/>
        </authorList>
    </citation>
    <scope>NUCLEOTIDE SEQUENCE</scope>
    <source>
        <strain evidence="3">CCFEE 5312</strain>
    </source>
</reference>
<feature type="region of interest" description="Disordered" evidence="1">
    <location>
        <begin position="37"/>
        <end position="56"/>
    </location>
</feature>
<dbReference type="Proteomes" id="UP001271007">
    <property type="component" value="Unassembled WGS sequence"/>
</dbReference>
<evidence type="ECO:0000256" key="1">
    <source>
        <dbReference type="SAM" id="MobiDB-lite"/>
    </source>
</evidence>
<evidence type="ECO:0000313" key="4">
    <source>
        <dbReference type="Proteomes" id="UP001271007"/>
    </source>
</evidence>
<feature type="region of interest" description="Disordered" evidence="1">
    <location>
        <begin position="71"/>
        <end position="90"/>
    </location>
</feature>
<feature type="domain" description="G-patch" evidence="2">
    <location>
        <begin position="139"/>
        <end position="187"/>
    </location>
</feature>
<accession>A0AAJ0DKD3</accession>
<keyword evidence="4" id="KW-1185">Reference proteome</keyword>
<dbReference type="AlphaFoldDB" id="A0AAJ0DKD3"/>
<evidence type="ECO:0000259" key="2">
    <source>
        <dbReference type="PROSITE" id="PS50174"/>
    </source>
</evidence>
<gene>
    <name evidence="3" type="ORF">LTR09_006861</name>
</gene>
<evidence type="ECO:0000313" key="3">
    <source>
        <dbReference type="EMBL" id="KAK3051907.1"/>
    </source>
</evidence>
<organism evidence="3 4">
    <name type="scientific">Extremus antarcticus</name>
    <dbReference type="NCBI Taxonomy" id="702011"/>
    <lineage>
        <taxon>Eukaryota</taxon>
        <taxon>Fungi</taxon>
        <taxon>Dikarya</taxon>
        <taxon>Ascomycota</taxon>
        <taxon>Pezizomycotina</taxon>
        <taxon>Dothideomycetes</taxon>
        <taxon>Dothideomycetidae</taxon>
        <taxon>Mycosphaerellales</taxon>
        <taxon>Extremaceae</taxon>
        <taxon>Extremus</taxon>
    </lineage>
</organism>
<dbReference type="PROSITE" id="PS50174">
    <property type="entry name" value="G_PATCH"/>
    <property type="match status" value="1"/>
</dbReference>
<dbReference type="EMBL" id="JAWDJX010000023">
    <property type="protein sequence ID" value="KAK3051907.1"/>
    <property type="molecule type" value="Genomic_DNA"/>
</dbReference>